<dbReference type="EMBL" id="CAXLJM020000028">
    <property type="protein sequence ID" value="CAL8096672.1"/>
    <property type="molecule type" value="Genomic_DNA"/>
</dbReference>
<evidence type="ECO:0000313" key="3">
    <source>
        <dbReference type="EMBL" id="CAL8096672.1"/>
    </source>
</evidence>
<dbReference type="InterPro" id="IPR027417">
    <property type="entry name" value="P-loop_NTPase"/>
</dbReference>
<evidence type="ECO:0000256" key="1">
    <source>
        <dbReference type="ARBA" id="ARBA00022737"/>
    </source>
</evidence>
<dbReference type="SMART" id="SM00028">
    <property type="entry name" value="TPR"/>
    <property type="match status" value="6"/>
</dbReference>
<keyword evidence="4" id="KW-1185">Reference proteome</keyword>
<reference evidence="3 4" key="1">
    <citation type="submission" date="2024-08" db="EMBL/GenBank/DDBJ databases">
        <authorList>
            <person name="Cucini C."/>
            <person name="Frati F."/>
        </authorList>
    </citation>
    <scope>NUCLEOTIDE SEQUENCE [LARGE SCALE GENOMIC DNA]</scope>
</reference>
<dbReference type="SUPFAM" id="SSF48452">
    <property type="entry name" value="TPR-like"/>
    <property type="match status" value="1"/>
</dbReference>
<dbReference type="PANTHER" id="PTHR45641">
    <property type="entry name" value="TETRATRICOPEPTIDE REPEAT PROTEIN (AFU_ORTHOLOGUE AFUA_6G03870)"/>
    <property type="match status" value="1"/>
</dbReference>
<dbReference type="Gene3D" id="1.25.40.10">
    <property type="entry name" value="Tetratricopeptide repeat domain"/>
    <property type="match status" value="3"/>
</dbReference>
<keyword evidence="1" id="KW-0677">Repeat</keyword>
<dbReference type="InterPro" id="IPR011990">
    <property type="entry name" value="TPR-like_helical_dom_sf"/>
</dbReference>
<keyword evidence="2" id="KW-0802">TPR repeat</keyword>
<dbReference type="SUPFAM" id="SSF52540">
    <property type="entry name" value="P-loop containing nucleoside triphosphate hydrolases"/>
    <property type="match status" value="1"/>
</dbReference>
<protein>
    <recommendedName>
        <fullName evidence="5">Nephrocystin-3</fullName>
    </recommendedName>
</protein>
<accession>A0ABP1QFH8</accession>
<gene>
    <name evidence="3" type="ORF">ODALV1_LOCUS9420</name>
</gene>
<name>A0ABP1QFH8_9HEXA</name>
<evidence type="ECO:0008006" key="5">
    <source>
        <dbReference type="Google" id="ProtNLM"/>
    </source>
</evidence>
<sequence length="1248" mass="141112">MGSTQELVDFSSEVLSSTNDLETELCIIQECIKSADGGSYSIRKIQISQKTLDTQVNLLRFIVKNVQKLVNLPSSLFITYNKIWFEGPYAEVYEKLVFAEEEINGDSILTDTKASGKLKSESDSQSVRQAQPTFLCISTKSNDDSYVTLEEWLMDRDNVILYQIQIVHVVKQVLSLLVILVEKGITESNFSTSDIHVFPQFGQNLLPTIKLGKLEVENLETALLSLCHGNHTNAHENGLSSTHHKLENWLQSATQTFAELIQRTVGSERKLNQDEIEQTVNNAEVLELLKEMVNSDGTNESVKVLIAKLGKIKEKYLETVLLGLTEPKKKFIGREYELSALFKLLTNKDPKNSVIILQGPSGNGKSELVNQLAQIFTRDKGICLCLNASSVDSLTSAVYNFASHPSLNVSIRDYIGNPRGIRNLFGDMIQSFSDKNLMIVIENAETPTEEVLDLIQVFKETVASEEAFSSCHNLLIVTRNPSWNNSTMGEYTTTSLPNLNSSESLDLLAKVSGCIIPSQETELEVVRTLAEKLEHIPQSLELISLFIKHYSEANEGSSTTTNIYNCVLELLQNFKDRHTEIESLNTALGVKNLVYSFVLSQLFESLNEEDKQTIRNILYILQYIDGNFGIAVDILIKLLIQFDPTQADTVENQVTCSINTLRKFGLIRVRDKTVYLSLCNQESLKEVVAQMFKPDLTLNSQNVLSALKTVLQYITSDEPHRSWKLIPHAAKIWTVLTGNNLNHAKQFDAIPELIATTAKTQSKFEEVTEFLNKAIKIFTAAYGSLHDSHVLKLKFLISEESLLKKSRMNEAFTIFKTINEQSHAEPKDSLMLKLNSLIHLGRIHITRQEYEKAISCFQQVQILAVQKISRLQLDSEPIVLKARMLHGYAYLQQNNLEEGKKIFLQVIPLLERYSGPDSAQIRGLITDAKFYLATLLRKNGDLVNALMMQTKVLEERERVFGRKHPDTWSSKQEMAMLYSSYDNHDKALLLLREVLEIQEEVLGAPSNRQSLQTMNAIAEIEAKLGNFDDALELYEAIDLIEQQVLGESDEMRISSQLKQADVLVVLGQYKEAIDIFDLLIALQSSTLEENSGKMKRCEEIVAKREKADRSMEIVGNYWFGLTPDNLNNPSDLDTLAKKHEVAMELCENQDHHGALRFLREVLEDCTHLDDTNRFHLNVKADLARVLGLVGKFNESFSVYKEIIPLLDATFGECDELTMLCKDTMGQVFLFSGNQFLKRQMSNLKWFLL</sequence>
<evidence type="ECO:0000256" key="2">
    <source>
        <dbReference type="ARBA" id="ARBA00022803"/>
    </source>
</evidence>
<evidence type="ECO:0000313" key="4">
    <source>
        <dbReference type="Proteomes" id="UP001642540"/>
    </source>
</evidence>
<comment type="caution">
    <text evidence="3">The sequence shown here is derived from an EMBL/GenBank/DDBJ whole genome shotgun (WGS) entry which is preliminary data.</text>
</comment>
<dbReference type="Proteomes" id="UP001642540">
    <property type="component" value="Unassembled WGS sequence"/>
</dbReference>
<dbReference type="Pfam" id="PF13424">
    <property type="entry name" value="TPR_12"/>
    <property type="match status" value="1"/>
</dbReference>
<dbReference type="InterPro" id="IPR019734">
    <property type="entry name" value="TPR_rpt"/>
</dbReference>
<dbReference type="PANTHER" id="PTHR45641:SF19">
    <property type="entry name" value="NEPHROCYSTIN-3"/>
    <property type="match status" value="1"/>
</dbReference>
<dbReference type="Gene3D" id="3.40.50.300">
    <property type="entry name" value="P-loop containing nucleotide triphosphate hydrolases"/>
    <property type="match status" value="1"/>
</dbReference>
<organism evidence="3 4">
    <name type="scientific">Orchesella dallaii</name>
    <dbReference type="NCBI Taxonomy" id="48710"/>
    <lineage>
        <taxon>Eukaryota</taxon>
        <taxon>Metazoa</taxon>
        <taxon>Ecdysozoa</taxon>
        <taxon>Arthropoda</taxon>
        <taxon>Hexapoda</taxon>
        <taxon>Collembola</taxon>
        <taxon>Entomobryomorpha</taxon>
        <taxon>Entomobryoidea</taxon>
        <taxon>Orchesellidae</taxon>
        <taxon>Orchesellinae</taxon>
        <taxon>Orchesella</taxon>
    </lineage>
</organism>
<proteinExistence type="predicted"/>